<accession>A0ABS4I335</accession>
<dbReference type="Pfam" id="PF24135">
    <property type="entry name" value="DUF7402"/>
    <property type="match status" value="1"/>
</dbReference>
<dbReference type="Proteomes" id="UP001519344">
    <property type="component" value="Unassembled WGS sequence"/>
</dbReference>
<dbReference type="SUPFAM" id="SSF49384">
    <property type="entry name" value="Carbohydrate-binding domain"/>
    <property type="match status" value="1"/>
</dbReference>
<protein>
    <recommendedName>
        <fullName evidence="3">F5/8 type C domain-containing protein</fullName>
    </recommendedName>
</protein>
<dbReference type="Gene3D" id="1.20.1270.90">
    <property type="entry name" value="AF1782-like"/>
    <property type="match status" value="1"/>
</dbReference>
<dbReference type="SUPFAM" id="SSF49785">
    <property type="entry name" value="Galactose-binding domain-like"/>
    <property type="match status" value="2"/>
</dbReference>
<dbReference type="PANTHER" id="PTHR31084:SF0">
    <property type="entry name" value="ALPHA-L-FUCOSIDASE 2"/>
    <property type="match status" value="1"/>
</dbReference>
<keyword evidence="2" id="KW-0732">Signal</keyword>
<dbReference type="InterPro" id="IPR012341">
    <property type="entry name" value="6hp_glycosidase-like_sf"/>
</dbReference>
<dbReference type="PANTHER" id="PTHR31084">
    <property type="entry name" value="ALPHA-L-FUCOSIDASE 2"/>
    <property type="match status" value="1"/>
</dbReference>
<dbReference type="InterPro" id="IPR008965">
    <property type="entry name" value="CBM2/CBM3_carb-bd_dom_sf"/>
</dbReference>
<feature type="domain" description="F5/8 type C" evidence="3">
    <location>
        <begin position="1033"/>
        <end position="1101"/>
    </location>
</feature>
<feature type="compositionally biased region" description="Basic and acidic residues" evidence="1">
    <location>
        <begin position="1066"/>
        <end position="1075"/>
    </location>
</feature>
<dbReference type="PROSITE" id="PS50022">
    <property type="entry name" value="FA58C_3"/>
    <property type="match status" value="2"/>
</dbReference>
<proteinExistence type="predicted"/>
<evidence type="ECO:0000313" key="5">
    <source>
        <dbReference type="Proteomes" id="UP001519344"/>
    </source>
</evidence>
<name>A0ABS4I335_9BACL</name>
<dbReference type="Gene3D" id="1.10.1330.10">
    <property type="entry name" value="Dockerin domain"/>
    <property type="match status" value="1"/>
</dbReference>
<organism evidence="4 5">
    <name type="scientific">Paenibacillus aceris</name>
    <dbReference type="NCBI Taxonomy" id="869555"/>
    <lineage>
        <taxon>Bacteria</taxon>
        <taxon>Bacillati</taxon>
        <taxon>Bacillota</taxon>
        <taxon>Bacilli</taxon>
        <taxon>Bacillales</taxon>
        <taxon>Paenibacillaceae</taxon>
        <taxon>Paenibacillus</taxon>
    </lineage>
</organism>
<dbReference type="Gene3D" id="1.50.10.10">
    <property type="match status" value="1"/>
</dbReference>
<evidence type="ECO:0000256" key="2">
    <source>
        <dbReference type="SAM" id="SignalP"/>
    </source>
</evidence>
<dbReference type="Pfam" id="PF22124">
    <property type="entry name" value="Glyco_hydro_95_cat"/>
    <property type="match status" value="1"/>
</dbReference>
<evidence type="ECO:0000256" key="1">
    <source>
        <dbReference type="SAM" id="MobiDB-lite"/>
    </source>
</evidence>
<dbReference type="Gene3D" id="2.60.40.680">
    <property type="match status" value="1"/>
</dbReference>
<dbReference type="Gene3D" id="2.60.40.1180">
    <property type="entry name" value="Golgi alpha-mannosidase II"/>
    <property type="match status" value="1"/>
</dbReference>
<dbReference type="EMBL" id="JAGGKV010000013">
    <property type="protein sequence ID" value="MBP1965322.1"/>
    <property type="molecule type" value="Genomic_DNA"/>
</dbReference>
<dbReference type="InterPro" id="IPR000421">
    <property type="entry name" value="FA58C"/>
</dbReference>
<feature type="region of interest" description="Disordered" evidence="1">
    <location>
        <begin position="1051"/>
        <end position="1075"/>
    </location>
</feature>
<evidence type="ECO:0000313" key="4">
    <source>
        <dbReference type="EMBL" id="MBP1965322.1"/>
    </source>
</evidence>
<dbReference type="Pfam" id="PF00754">
    <property type="entry name" value="F5_F8_type_C"/>
    <property type="match status" value="1"/>
</dbReference>
<dbReference type="InterPro" id="IPR054363">
    <property type="entry name" value="GH95_cat"/>
</dbReference>
<dbReference type="SUPFAM" id="SSF48208">
    <property type="entry name" value="Six-hairpin glycosidases"/>
    <property type="match status" value="1"/>
</dbReference>
<sequence>MLRTKKVISGFMVTCIAASSIFMSGAFASPKAYAAQTTDEWTELSGKLDGYKGIYTRDTKLGSPWDSQYSPDGPLMGNGTLLAFMAGDRKAQNIYISRSDMWRDRPTNNGQQYTTFGGLTIKTGEGDNLALQKNVTVFGSVNSSQDGPKLVDGLDNTKWCSTPATNNNSTTYWAVVDLGEAKDISRWVVKHAQAGGESATMNTKDFKLQYTTQANPQGATDSDWIDADAVTGNTAAITDRNLTSSIHTRYVRVLVTKAEQGTGNTVRLYGLGLYEQPKAVSTASSEFRYEQDMKNAEVLAQSEEGFKTRTWLSAKENMIVTEITNTTNSPIPMEVSAWTANENTNASVDGNTMIASKAGISNPSSRLFGTGTWSGWTVNVSMASKIIDNIAVTVKNIDTKTNKSMFTLPANQTITMVSAVEGGKQDGTTNTMAASIAQAKAKVDSRSTTDSLATSNQAHRDYWKQYWLKSYISIQDAQVERMYYGLLYRLGCAVSASSENNAGLPPGLFPWTANNYPAWDGDYTTNADMERQIHPLVAANRLEGIQNFANVLDEYWPDAQRRSNSVQDLNWLIDGTGRPQFTQGINGGAIFPTHIGPWGSSTEQNNNKIDYWNQPSEASYVLMPLVKMWQYNQDRDYLSNHLYPMLKSVATFWENYVTLENGKYVVYGATHEGVAGRNTILDIDACVYILKNAIAAAKDLGIDSDKIPVWQNIVDNMSPQPTFLYNGKVIVSDKEGRTQGNAGNTFDSNPVTIMSVYYFDAAGMSTPADQKEKYMNYLNVTDNNGSARRLNSATRLGYDINKIITRIKNGSINPSPGDWSGIRGNNTTGDIGTSNFLGVIQDSLLQSNEGFLNIFANWYKDQKASFKRLRAKGAFLVDANQNELGQTSYVKILSEKGKDCAVLNPWQGQEMEVYEDGVLVGATKSTNSLGDVYTFATKANSSYELKPKGRITLVSVTSPAAIVGLEVGTAKTAEALGLPGTVSLVTDVRSMLASVTWNLSGTSYDPTSPKGQTFTIPGTVTLPAGIDNPNHVQLTTSISVTVNKIPTRTATATASSTGSASNSPDKAFDGSKESEWVSKGEKNPWIRLDWTTNQTINKITFYDRYNLTDWAPGGTLTFSDGSTLAVSGIPNDRSPYSVTFPEKTVTWVKFQVSGGSGSNVGLSEMEFNTPVLPVAMPQSTFTGEQQVHSGQPFTLTMGLADVTQSVYQQVYAQDFTLRYDPASVQFEKVTSLKDGFQVIDQTEKAPGQLRIVAASVGANVPAQGDLLAIKFTAKSVTQATNRTISVDNVMIANAQGNELKVGGSSSEIQITVPAIPVDKSQLNAMIGTAQSKHNAAVEGNGDGLYAMGSKAQLQSAIDTASAIANNSNATQQQVDSAIVALETAIQLFDSKRITADINGNGVSVGDLAIVAAAYGTEQGQPGWNARADVNKDGKVGIEDLAIVALAILK</sequence>
<feature type="domain" description="F5/8 type C" evidence="3">
    <location>
        <begin position="118"/>
        <end position="273"/>
    </location>
</feature>
<comment type="caution">
    <text evidence="4">The sequence shown here is derived from an EMBL/GenBank/DDBJ whole genome shotgun (WGS) entry which is preliminary data.</text>
</comment>
<dbReference type="InterPro" id="IPR008979">
    <property type="entry name" value="Galactose-bd-like_sf"/>
</dbReference>
<dbReference type="InterPro" id="IPR055826">
    <property type="entry name" value="DUF7402"/>
</dbReference>
<feature type="chain" id="PRO_5045406361" description="F5/8 type C domain-containing protein" evidence="2">
    <location>
        <begin position="29"/>
        <end position="1449"/>
    </location>
</feature>
<dbReference type="InterPro" id="IPR002102">
    <property type="entry name" value="Cohesin_dom"/>
</dbReference>
<keyword evidence="5" id="KW-1185">Reference proteome</keyword>
<feature type="compositionally biased region" description="Low complexity" evidence="1">
    <location>
        <begin position="1051"/>
        <end position="1061"/>
    </location>
</feature>
<reference evidence="4 5" key="1">
    <citation type="submission" date="2021-03" db="EMBL/GenBank/DDBJ databases">
        <title>Genomic Encyclopedia of Type Strains, Phase IV (KMG-IV): sequencing the most valuable type-strain genomes for metagenomic binning, comparative biology and taxonomic classification.</title>
        <authorList>
            <person name="Goeker M."/>
        </authorList>
    </citation>
    <scope>NUCLEOTIDE SEQUENCE [LARGE SCALE GENOMIC DNA]</scope>
    <source>
        <strain evidence="4 5">DSM 24950</strain>
    </source>
</reference>
<dbReference type="InterPro" id="IPR036439">
    <property type="entry name" value="Dockerin_dom_sf"/>
</dbReference>
<dbReference type="InterPro" id="IPR008928">
    <property type="entry name" value="6-hairpin_glycosidase_sf"/>
</dbReference>
<dbReference type="InterPro" id="IPR013780">
    <property type="entry name" value="Glyco_hydro_b"/>
</dbReference>
<feature type="signal peptide" evidence="2">
    <location>
        <begin position="1"/>
        <end position="28"/>
    </location>
</feature>
<dbReference type="RefSeq" id="WP_167058399.1">
    <property type="nucleotide sequence ID" value="NZ_JAAOZR010000018.1"/>
</dbReference>
<dbReference type="Pfam" id="PF00963">
    <property type="entry name" value="Cohesin"/>
    <property type="match status" value="1"/>
</dbReference>
<evidence type="ECO:0000259" key="3">
    <source>
        <dbReference type="PROSITE" id="PS50022"/>
    </source>
</evidence>
<dbReference type="CDD" id="cd14254">
    <property type="entry name" value="Dockerin_II"/>
    <property type="match status" value="1"/>
</dbReference>
<dbReference type="Gene3D" id="2.60.120.260">
    <property type="entry name" value="Galactose-binding domain-like"/>
    <property type="match status" value="2"/>
</dbReference>
<dbReference type="CDD" id="cd08547">
    <property type="entry name" value="Type_II_cohesin"/>
    <property type="match status" value="1"/>
</dbReference>
<gene>
    <name evidence="4" type="ORF">J2Z65_004559</name>
</gene>